<evidence type="ECO:0000313" key="2">
    <source>
        <dbReference type="EMBL" id="BBF79899.1"/>
    </source>
</evidence>
<sequence>MFTNFIGKPVLVRSGQSGVHYGTLASVEGDTVQLTGARRLWYWKAAKSISLSGVCNFGIDQRDSKIAPEVAEHIVLGVCEILPLTDEAATSIKEAPVAEAR</sequence>
<dbReference type="Pfam" id="PF22253">
    <property type="entry name" value="DUF6948"/>
    <property type="match status" value="1"/>
</dbReference>
<gene>
    <name evidence="2" type="ORF">EM6_0476</name>
</gene>
<dbReference type="InterPro" id="IPR054226">
    <property type="entry name" value="DUF6948"/>
</dbReference>
<dbReference type="Proteomes" id="UP000278756">
    <property type="component" value="Chromosome 1"/>
</dbReference>
<evidence type="ECO:0000259" key="1">
    <source>
        <dbReference type="Pfam" id="PF22253"/>
    </source>
</evidence>
<dbReference type="EMBL" id="AP018827">
    <property type="protein sequence ID" value="BBF79899.1"/>
    <property type="molecule type" value="Genomic_DNA"/>
</dbReference>
<feature type="domain" description="DUF6948" evidence="1">
    <location>
        <begin position="7"/>
        <end position="92"/>
    </location>
</feature>
<proteinExistence type="predicted"/>
<name>A0A3G9G6N4_9CAUL</name>
<dbReference type="AlphaFoldDB" id="A0A3G9G6N4"/>
<reference evidence="3" key="1">
    <citation type="journal article" date="2017" name="Biotechnol. Biofuels">
        <title>Evaluation of environmental bacterial communities as a factor affecting the growth of duckweed Lemna minor.</title>
        <authorList>
            <person name="Ishizawa H."/>
            <person name="Kuroda M."/>
            <person name="Morikawa M."/>
            <person name="Ike M."/>
        </authorList>
    </citation>
    <scope>NUCLEOTIDE SEQUENCE [LARGE SCALE GENOMIC DNA]</scope>
    <source>
        <strain evidence="3">M6</strain>
    </source>
</reference>
<reference evidence="3" key="2">
    <citation type="journal article" date="2017" name="Plant Physiol. Biochem.">
        <title>Differential oxidative and antioxidative response of duckweed Lemna minor toward plant growth promoting/inhibiting bacteria.</title>
        <authorList>
            <person name="Ishizawa H."/>
            <person name="Kuroda M."/>
            <person name="Morikawa M."/>
            <person name="Ike M."/>
        </authorList>
    </citation>
    <scope>NUCLEOTIDE SEQUENCE [LARGE SCALE GENOMIC DNA]</scope>
    <source>
        <strain evidence="3">M6</strain>
    </source>
</reference>
<protein>
    <recommendedName>
        <fullName evidence="1">DUF6948 domain-containing protein</fullName>
    </recommendedName>
</protein>
<organism evidence="2 3">
    <name type="scientific">Asticcacaulis excentricus</name>
    <dbReference type="NCBI Taxonomy" id="78587"/>
    <lineage>
        <taxon>Bacteria</taxon>
        <taxon>Pseudomonadati</taxon>
        <taxon>Pseudomonadota</taxon>
        <taxon>Alphaproteobacteria</taxon>
        <taxon>Caulobacterales</taxon>
        <taxon>Caulobacteraceae</taxon>
        <taxon>Asticcacaulis</taxon>
    </lineage>
</organism>
<accession>A0A3G9G6N4</accession>
<dbReference type="OrthoDB" id="7066390at2"/>
<dbReference type="RefSeq" id="WP_126420022.1">
    <property type="nucleotide sequence ID" value="NZ_AP018827.1"/>
</dbReference>
<evidence type="ECO:0000313" key="3">
    <source>
        <dbReference type="Proteomes" id="UP000278756"/>
    </source>
</evidence>